<keyword evidence="3" id="KW-1185">Reference proteome</keyword>
<evidence type="ECO:0000259" key="1">
    <source>
        <dbReference type="PROSITE" id="PS51199"/>
    </source>
</evidence>
<evidence type="ECO:0000313" key="3">
    <source>
        <dbReference type="Proteomes" id="UP000005216"/>
    </source>
</evidence>
<protein>
    <submittedName>
        <fullName evidence="2">Replicative DNA helicase domain protein</fullName>
    </submittedName>
</protein>
<name>G0ITS5_BORAP</name>
<dbReference type="InterPro" id="IPR027417">
    <property type="entry name" value="P-loop_NTPase"/>
</dbReference>
<dbReference type="GO" id="GO:0005829">
    <property type="term" value="C:cytosol"/>
    <property type="evidence" value="ECO:0007669"/>
    <property type="project" value="TreeGrafter"/>
</dbReference>
<dbReference type="InterPro" id="IPR007694">
    <property type="entry name" value="DNA_helicase_DnaB-like_C"/>
</dbReference>
<keyword evidence="2" id="KW-0614">Plasmid</keyword>
<dbReference type="GO" id="GO:0003678">
    <property type="term" value="F:DNA helicase activity"/>
    <property type="evidence" value="ECO:0007669"/>
    <property type="project" value="InterPro"/>
</dbReference>
<feature type="non-terminal residue" evidence="2">
    <location>
        <position position="1"/>
    </location>
</feature>
<dbReference type="EMBL" id="CP002948">
    <property type="protein sequence ID" value="AEL70529.1"/>
    <property type="molecule type" value="Genomic_DNA"/>
</dbReference>
<geneLocation type="plasmid" evidence="2 3">
    <name>lp32-10</name>
</geneLocation>
<dbReference type="SUPFAM" id="SSF52540">
    <property type="entry name" value="P-loop containing nucleoside triphosphate hydrolases"/>
    <property type="match status" value="1"/>
</dbReference>
<evidence type="ECO:0000313" key="2">
    <source>
        <dbReference type="EMBL" id="AEL70529.1"/>
    </source>
</evidence>
<dbReference type="AlphaFoldDB" id="G0ITS5"/>
<organism evidence="2 3">
    <name type="scientific">Borreliella afzelii (strain PKo)</name>
    <name type="common">Borrelia afzelii</name>
    <dbReference type="NCBI Taxonomy" id="390236"/>
    <lineage>
        <taxon>Bacteria</taxon>
        <taxon>Pseudomonadati</taxon>
        <taxon>Spirochaetota</taxon>
        <taxon>Spirochaetia</taxon>
        <taxon>Spirochaetales</taxon>
        <taxon>Borreliaceae</taxon>
        <taxon>Borreliella</taxon>
    </lineage>
</organism>
<dbReference type="PANTHER" id="PTHR30153">
    <property type="entry name" value="REPLICATIVE DNA HELICASE DNAB"/>
    <property type="match status" value="1"/>
</dbReference>
<dbReference type="Pfam" id="PF03796">
    <property type="entry name" value="DnaB_C"/>
    <property type="match status" value="1"/>
</dbReference>
<keyword evidence="2" id="KW-0547">Nucleotide-binding</keyword>
<reference evidence="2 3" key="1">
    <citation type="journal article" date="2011" name="J. Bacteriol.">
        <title>Whole-genome sequences of two Borrelia afzelii and two Borrelia garinii Lyme disease agent isolates.</title>
        <authorList>
            <person name="Casjens S.R."/>
            <person name="Mongodin E.F."/>
            <person name="Qiu W.-G."/>
            <person name="Dunn J.J."/>
            <person name="Luft B.J."/>
            <person name="Fraser-Liggett C.M."/>
            <person name="Schutzer S.E."/>
        </authorList>
    </citation>
    <scope>NUCLEOTIDE SEQUENCE [LARGE SCALE GENOMIC DNA]</scope>
    <source>
        <strain evidence="2 3">PKo</strain>
    </source>
</reference>
<gene>
    <name evidence="2" type="primary">dnaB</name>
    <name evidence="2" type="ordered locus">BafPKo_Q0001</name>
</gene>
<feature type="domain" description="SF4 helicase" evidence="1">
    <location>
        <begin position="1"/>
        <end position="66"/>
    </location>
</feature>
<dbReference type="HOGENOM" id="CLU_2818224_0_0_12"/>
<dbReference type="GO" id="GO:0005524">
    <property type="term" value="F:ATP binding"/>
    <property type="evidence" value="ECO:0007669"/>
    <property type="project" value="InterPro"/>
</dbReference>
<keyword evidence="2" id="KW-0347">Helicase</keyword>
<accession>G0ITS5</accession>
<dbReference type="PATRIC" id="fig|390236.22.peg.1316"/>
<dbReference type="GO" id="GO:0006260">
    <property type="term" value="P:DNA replication"/>
    <property type="evidence" value="ECO:0007669"/>
    <property type="project" value="InterPro"/>
</dbReference>
<dbReference type="Gene3D" id="3.40.50.300">
    <property type="entry name" value="P-loop containing nucleotide triphosphate hydrolases"/>
    <property type="match status" value="1"/>
</dbReference>
<sequence>SEIRRIVRSNGVDIIFIDYLGLISINQRNQPRFEQVAFISKTLKDLARTLKIPIVALSQLTRGCTR</sequence>
<dbReference type="PROSITE" id="PS51199">
    <property type="entry name" value="SF4_HELICASE"/>
    <property type="match status" value="1"/>
</dbReference>
<dbReference type="Proteomes" id="UP000005216">
    <property type="component" value="Plasmid lp32-10"/>
</dbReference>
<dbReference type="PANTHER" id="PTHR30153:SF2">
    <property type="entry name" value="REPLICATIVE DNA HELICASE"/>
    <property type="match status" value="1"/>
</dbReference>
<keyword evidence="2" id="KW-0067">ATP-binding</keyword>
<keyword evidence="2" id="KW-0378">Hydrolase</keyword>
<proteinExistence type="predicted"/>
<dbReference type="KEGG" id="bafz:BafPKo_Q0001"/>